<proteinExistence type="predicted"/>
<evidence type="ECO:0000313" key="2">
    <source>
        <dbReference type="Proteomes" id="UP000584374"/>
    </source>
</evidence>
<reference evidence="1 2" key="1">
    <citation type="submission" date="2020-08" db="EMBL/GenBank/DDBJ databases">
        <title>Sequencing the genomes of 1000 actinobacteria strains.</title>
        <authorList>
            <person name="Klenk H.-P."/>
        </authorList>
    </citation>
    <scope>NUCLEOTIDE SEQUENCE [LARGE SCALE GENOMIC DNA]</scope>
    <source>
        <strain evidence="1 2">DSM 45584</strain>
    </source>
</reference>
<dbReference type="EMBL" id="JACHIW010000001">
    <property type="protein sequence ID" value="MBB5155562.1"/>
    <property type="molecule type" value="Genomic_DNA"/>
</dbReference>
<organism evidence="1 2">
    <name type="scientific">Saccharopolyspora phatthalungensis</name>
    <dbReference type="NCBI Taxonomy" id="664693"/>
    <lineage>
        <taxon>Bacteria</taxon>
        <taxon>Bacillati</taxon>
        <taxon>Actinomycetota</taxon>
        <taxon>Actinomycetes</taxon>
        <taxon>Pseudonocardiales</taxon>
        <taxon>Pseudonocardiaceae</taxon>
        <taxon>Saccharopolyspora</taxon>
    </lineage>
</organism>
<comment type="caution">
    <text evidence="1">The sequence shown here is derived from an EMBL/GenBank/DDBJ whole genome shotgun (WGS) entry which is preliminary data.</text>
</comment>
<accession>A0A840PZ52</accession>
<protein>
    <submittedName>
        <fullName evidence="1">Uncharacterized protein</fullName>
    </submittedName>
</protein>
<sequence length="42" mass="4874">MTEVQHQLALFRELIQVHKEIMLLLIAAIEQTRGEQNASQEL</sequence>
<gene>
    <name evidence="1" type="ORF">BJ970_003096</name>
</gene>
<evidence type="ECO:0000313" key="1">
    <source>
        <dbReference type="EMBL" id="MBB5155562.1"/>
    </source>
</evidence>
<keyword evidence="2" id="KW-1185">Reference proteome</keyword>
<dbReference type="Proteomes" id="UP000584374">
    <property type="component" value="Unassembled WGS sequence"/>
</dbReference>
<name>A0A840PZ52_9PSEU</name>
<dbReference type="AlphaFoldDB" id="A0A840PZ52"/>